<dbReference type="GeneID" id="25730702"/>
<evidence type="ECO:0000313" key="6">
    <source>
        <dbReference type="EMBL" id="KIY94704.1"/>
    </source>
</evidence>
<keyword evidence="3" id="KW-0106">Calcium</keyword>
<dbReference type="SUPFAM" id="SSF47473">
    <property type="entry name" value="EF-hand"/>
    <property type="match status" value="1"/>
</dbReference>
<dbReference type="EMBL" id="KK103937">
    <property type="protein sequence ID" value="KIY94704.1"/>
    <property type="molecule type" value="Genomic_DNA"/>
</dbReference>
<dbReference type="InterPro" id="IPR011992">
    <property type="entry name" value="EF-hand-dom_pair"/>
</dbReference>
<dbReference type="InterPro" id="IPR002048">
    <property type="entry name" value="EF_hand_dom"/>
</dbReference>
<dbReference type="PROSITE" id="PS50222">
    <property type="entry name" value="EF_HAND_2"/>
    <property type="match status" value="3"/>
</dbReference>
<dbReference type="FunFam" id="1.10.238.10:FF:000003">
    <property type="entry name" value="Calmodulin A"/>
    <property type="match status" value="1"/>
</dbReference>
<dbReference type="Pfam" id="PF13202">
    <property type="entry name" value="EF-hand_5"/>
    <property type="match status" value="1"/>
</dbReference>
<dbReference type="PANTHER" id="PTHR45942">
    <property type="entry name" value="PROTEIN PHOSPATASE 3 REGULATORY SUBUNIT B ALPHA ISOFORM TYPE 1"/>
    <property type="match status" value="1"/>
</dbReference>
<dbReference type="STRING" id="145388.A0A0D2LSX2"/>
<feature type="domain" description="EF-hand" evidence="5">
    <location>
        <begin position="65"/>
        <end position="100"/>
    </location>
</feature>
<dbReference type="Proteomes" id="UP000054498">
    <property type="component" value="Unassembled WGS sequence"/>
</dbReference>
<proteinExistence type="predicted"/>
<evidence type="ECO:0000256" key="3">
    <source>
        <dbReference type="ARBA" id="ARBA00022837"/>
    </source>
</evidence>
<gene>
    <name evidence="6" type="ORF">MNEG_13258</name>
</gene>
<accession>A0A0D2LSX2</accession>
<evidence type="ECO:0000259" key="5">
    <source>
        <dbReference type="PROSITE" id="PS50222"/>
    </source>
</evidence>
<evidence type="ECO:0000256" key="1">
    <source>
        <dbReference type="ARBA" id="ARBA00022723"/>
    </source>
</evidence>
<dbReference type="OrthoDB" id="191686at2759"/>
<dbReference type="GO" id="GO:0005509">
    <property type="term" value="F:calcium ion binding"/>
    <property type="evidence" value="ECO:0007669"/>
    <property type="project" value="InterPro"/>
</dbReference>
<dbReference type="AlphaFoldDB" id="A0A0D2LSX2"/>
<protein>
    <submittedName>
        <fullName evidence="6">Protein phosphatase 3, regulatory subunit</fullName>
    </submittedName>
</protein>
<keyword evidence="1" id="KW-0479">Metal-binding</keyword>
<dbReference type="SMART" id="SM00054">
    <property type="entry name" value="EFh"/>
    <property type="match status" value="3"/>
</dbReference>
<reference evidence="6 7" key="1">
    <citation type="journal article" date="2013" name="BMC Genomics">
        <title>Reconstruction of the lipid metabolism for the microalga Monoraphidium neglectum from its genome sequence reveals characteristics suitable for biofuel production.</title>
        <authorList>
            <person name="Bogen C."/>
            <person name="Al-Dilaimi A."/>
            <person name="Albersmeier A."/>
            <person name="Wichmann J."/>
            <person name="Grundmann M."/>
            <person name="Rupp O."/>
            <person name="Lauersen K.J."/>
            <person name="Blifernez-Klassen O."/>
            <person name="Kalinowski J."/>
            <person name="Goesmann A."/>
            <person name="Mussgnug J.H."/>
            <person name="Kruse O."/>
        </authorList>
    </citation>
    <scope>NUCLEOTIDE SEQUENCE [LARGE SCALE GENOMIC DNA]</scope>
    <source>
        <strain evidence="6 7">SAG 48.87</strain>
    </source>
</reference>
<feature type="domain" description="EF-hand" evidence="5">
    <location>
        <begin position="143"/>
        <end position="178"/>
    </location>
</feature>
<feature type="compositionally biased region" description="Low complexity" evidence="4">
    <location>
        <begin position="8"/>
        <end position="19"/>
    </location>
</feature>
<sequence length="185" mass="20499">MGAAESSLQTQQQLPAQQQTHKHTQHQPAHLLPEQLVQLRAMFARVSRGSRSASIDDLRALPELAGNPMVRHIFAVLDVDGDGSLSVDEFITAAQLFATVRSDEDLYRLAFRVFDTDQDGAIGAEELLALLQSLMGATFSDQQLERVARATMQQFDEDGDGRLTIDEFRHLVSAQDLASKFTFTL</sequence>
<name>A0A0D2LSX2_9CHLO</name>
<dbReference type="InterPro" id="IPR018247">
    <property type="entry name" value="EF_Hand_1_Ca_BS"/>
</dbReference>
<dbReference type="Pfam" id="PF13499">
    <property type="entry name" value="EF-hand_7"/>
    <property type="match status" value="1"/>
</dbReference>
<keyword evidence="7" id="KW-1185">Reference proteome</keyword>
<feature type="region of interest" description="Disordered" evidence="4">
    <location>
        <begin position="1"/>
        <end position="28"/>
    </location>
</feature>
<dbReference type="Gene3D" id="1.10.238.10">
    <property type="entry name" value="EF-hand"/>
    <property type="match status" value="1"/>
</dbReference>
<organism evidence="6 7">
    <name type="scientific">Monoraphidium neglectum</name>
    <dbReference type="NCBI Taxonomy" id="145388"/>
    <lineage>
        <taxon>Eukaryota</taxon>
        <taxon>Viridiplantae</taxon>
        <taxon>Chlorophyta</taxon>
        <taxon>core chlorophytes</taxon>
        <taxon>Chlorophyceae</taxon>
        <taxon>CS clade</taxon>
        <taxon>Sphaeropleales</taxon>
        <taxon>Selenastraceae</taxon>
        <taxon>Monoraphidium</taxon>
    </lineage>
</organism>
<keyword evidence="2" id="KW-0677">Repeat</keyword>
<evidence type="ECO:0000256" key="2">
    <source>
        <dbReference type="ARBA" id="ARBA00022737"/>
    </source>
</evidence>
<dbReference type="CDD" id="cd00051">
    <property type="entry name" value="EFh"/>
    <property type="match status" value="2"/>
</dbReference>
<feature type="domain" description="EF-hand" evidence="5">
    <location>
        <begin position="102"/>
        <end position="137"/>
    </location>
</feature>
<evidence type="ECO:0000256" key="4">
    <source>
        <dbReference type="SAM" id="MobiDB-lite"/>
    </source>
</evidence>
<evidence type="ECO:0000313" key="7">
    <source>
        <dbReference type="Proteomes" id="UP000054498"/>
    </source>
</evidence>
<dbReference type="KEGG" id="mng:MNEG_13258"/>
<dbReference type="PROSITE" id="PS00018">
    <property type="entry name" value="EF_HAND_1"/>
    <property type="match status" value="3"/>
</dbReference>
<dbReference type="RefSeq" id="XP_013893724.1">
    <property type="nucleotide sequence ID" value="XM_014038270.1"/>
</dbReference>